<protein>
    <submittedName>
        <fullName evidence="1">Uncharacterized protein</fullName>
    </submittedName>
</protein>
<dbReference type="AlphaFoldDB" id="A0AAD0YHU7"/>
<dbReference type="EMBL" id="CP033923">
    <property type="protein sequence ID" value="AZA90187.1"/>
    <property type="molecule type" value="Genomic_DNA"/>
</dbReference>
<dbReference type="KEGG" id="cnk:EG343_05940"/>
<evidence type="ECO:0000313" key="1">
    <source>
        <dbReference type="EMBL" id="AZA90187.1"/>
    </source>
</evidence>
<sequence length="84" mass="9925">MREKAIRMVTADHKTLCSFEIFNLDIKKMINAIVIKTMKNSPIFFRNILKRYKKAGGNIFVNKTGECKNILENKIYQNQRQLLF</sequence>
<name>A0AAD0YHU7_CHRNA</name>
<dbReference type="Proteomes" id="UP000278288">
    <property type="component" value="Chromosome"/>
</dbReference>
<keyword evidence="2" id="KW-1185">Reference proteome</keyword>
<reference evidence="1 2" key="1">
    <citation type="submission" date="2018-11" db="EMBL/GenBank/DDBJ databases">
        <title>Proposal to divide the Flavobacteriaceae and reorganize its genera based on Amino Acid Identity values calculated from whole genome sequences.</title>
        <authorList>
            <person name="Nicholson A.C."/>
            <person name="Gulvik C.A."/>
            <person name="Whitney A.M."/>
            <person name="Humrighouse B.W."/>
            <person name="Bell M."/>
            <person name="Holmes B."/>
            <person name="Steigerwalt A.G."/>
            <person name="Villarma A."/>
            <person name="Sheth M."/>
            <person name="Batra D."/>
            <person name="Pryor J."/>
            <person name="Bernardet J.-F."/>
            <person name="Hugo C."/>
            <person name="Kampfer P."/>
            <person name="Newman J."/>
            <person name="McQuiston J.R."/>
        </authorList>
    </citation>
    <scope>NUCLEOTIDE SEQUENCE [LARGE SCALE GENOMIC DNA]</scope>
    <source>
        <strain evidence="1 2">G0041</strain>
    </source>
</reference>
<gene>
    <name evidence="1" type="ORF">EG343_05940</name>
</gene>
<evidence type="ECO:0000313" key="2">
    <source>
        <dbReference type="Proteomes" id="UP000278288"/>
    </source>
</evidence>
<organism evidence="1 2">
    <name type="scientific">Chryseobacterium nakagawai</name>
    <dbReference type="NCBI Taxonomy" id="1241982"/>
    <lineage>
        <taxon>Bacteria</taxon>
        <taxon>Pseudomonadati</taxon>
        <taxon>Bacteroidota</taxon>
        <taxon>Flavobacteriia</taxon>
        <taxon>Flavobacteriales</taxon>
        <taxon>Weeksellaceae</taxon>
        <taxon>Chryseobacterium group</taxon>
        <taxon>Chryseobacterium</taxon>
    </lineage>
</organism>
<proteinExistence type="predicted"/>
<accession>A0AAD0YHU7</accession>